<feature type="transmembrane region" description="Helical" evidence="1">
    <location>
        <begin position="177"/>
        <end position="197"/>
    </location>
</feature>
<dbReference type="PANTHER" id="PTHR35797:SF1">
    <property type="entry name" value="PROTEASE"/>
    <property type="match status" value="1"/>
</dbReference>
<protein>
    <submittedName>
        <fullName evidence="3">CAAX protease self-immunity</fullName>
    </submittedName>
</protein>
<evidence type="ECO:0000256" key="1">
    <source>
        <dbReference type="SAM" id="Phobius"/>
    </source>
</evidence>
<dbReference type="Pfam" id="PF02517">
    <property type="entry name" value="Rce1-like"/>
    <property type="match status" value="1"/>
</dbReference>
<proteinExistence type="predicted"/>
<feature type="transmembrane region" description="Helical" evidence="1">
    <location>
        <begin position="134"/>
        <end position="156"/>
    </location>
</feature>
<dbReference type="Proteomes" id="UP000192790">
    <property type="component" value="Unassembled WGS sequence"/>
</dbReference>
<keyword evidence="1" id="KW-0472">Membrane</keyword>
<dbReference type="InterPro" id="IPR003675">
    <property type="entry name" value="Rce1/LyrA-like_dom"/>
</dbReference>
<keyword evidence="1" id="KW-0812">Transmembrane</keyword>
<feature type="transmembrane region" description="Helical" evidence="1">
    <location>
        <begin position="83"/>
        <end position="105"/>
    </location>
</feature>
<dbReference type="EMBL" id="FWXW01000001">
    <property type="protein sequence ID" value="SMC40737.1"/>
    <property type="molecule type" value="Genomic_DNA"/>
</dbReference>
<dbReference type="GO" id="GO:0006508">
    <property type="term" value="P:proteolysis"/>
    <property type="evidence" value="ECO:0007669"/>
    <property type="project" value="UniProtKB-KW"/>
</dbReference>
<feature type="transmembrane region" description="Helical" evidence="1">
    <location>
        <begin position="209"/>
        <end position="229"/>
    </location>
</feature>
<dbReference type="GO" id="GO:0004175">
    <property type="term" value="F:endopeptidase activity"/>
    <property type="evidence" value="ECO:0007669"/>
    <property type="project" value="UniProtKB-ARBA"/>
</dbReference>
<dbReference type="RefSeq" id="WP_159447993.1">
    <property type="nucleotide sequence ID" value="NZ_FWXW01000001.1"/>
</dbReference>
<keyword evidence="1" id="KW-1133">Transmembrane helix</keyword>
<name>A0A1W1YX05_9FIRM</name>
<keyword evidence="4" id="KW-1185">Reference proteome</keyword>
<sequence length="310" mass="33772">METERKTERKRLCLFLVLTFAVSWPVFLLTPITGQSYGSAMSIVFTMCAMFVPSLCNILTRIITKEGFGKLCLRPNFKGHVKAYVLIYFLPAALLLISGTVYFLVFPGSFDPELTALQQIAALSGKTGFTADRLLLISILQIVLIGPVINIIPTLGEELGWRGYLLPKLRLFLSDRAALTVTGVIWGLWHTPVIVLGHNYGTGYPGYPWLGILAMIVFCFGLGVLEGYISIRMKSVIPAAMIHSAVNAGAAMPVYMMKGSYYSILGPALTGFVGGIPMTVLAVILLIKTGRGGLGLNGETRRKSLTTEEK</sequence>
<dbReference type="GO" id="GO:0080120">
    <property type="term" value="P:CAAX-box protein maturation"/>
    <property type="evidence" value="ECO:0007669"/>
    <property type="project" value="UniProtKB-ARBA"/>
</dbReference>
<dbReference type="AlphaFoldDB" id="A0A1W1YX05"/>
<feature type="transmembrane region" description="Helical" evidence="1">
    <location>
        <begin position="261"/>
        <end position="287"/>
    </location>
</feature>
<accession>A0A1W1YX05</accession>
<feature type="transmembrane region" description="Helical" evidence="1">
    <location>
        <begin position="40"/>
        <end position="63"/>
    </location>
</feature>
<reference evidence="3 4" key="1">
    <citation type="submission" date="2017-04" db="EMBL/GenBank/DDBJ databases">
        <authorList>
            <person name="Afonso C.L."/>
            <person name="Miller P.J."/>
            <person name="Scott M.A."/>
            <person name="Spackman E."/>
            <person name="Goraichik I."/>
            <person name="Dimitrov K.M."/>
            <person name="Suarez D.L."/>
            <person name="Swayne D.E."/>
        </authorList>
    </citation>
    <scope>NUCLEOTIDE SEQUENCE [LARGE SCALE GENOMIC DNA]</scope>
    <source>
        <strain evidence="3 4">DSM 12816</strain>
    </source>
</reference>
<keyword evidence="3" id="KW-0645">Protease</keyword>
<evidence type="ECO:0000313" key="4">
    <source>
        <dbReference type="Proteomes" id="UP000192790"/>
    </source>
</evidence>
<feature type="domain" description="CAAX prenyl protease 2/Lysostaphin resistance protein A-like" evidence="2">
    <location>
        <begin position="142"/>
        <end position="248"/>
    </location>
</feature>
<dbReference type="STRING" id="1122930.SAMN02745168_0744"/>
<evidence type="ECO:0000313" key="3">
    <source>
        <dbReference type="EMBL" id="SMC40737.1"/>
    </source>
</evidence>
<organism evidence="3 4">
    <name type="scientific">Papillibacter cinnamivorans DSM 12816</name>
    <dbReference type="NCBI Taxonomy" id="1122930"/>
    <lineage>
        <taxon>Bacteria</taxon>
        <taxon>Bacillati</taxon>
        <taxon>Bacillota</taxon>
        <taxon>Clostridia</taxon>
        <taxon>Eubacteriales</taxon>
        <taxon>Oscillospiraceae</taxon>
        <taxon>Papillibacter</taxon>
    </lineage>
</organism>
<dbReference type="OrthoDB" id="9777755at2"/>
<feature type="transmembrane region" description="Helical" evidence="1">
    <location>
        <begin position="12"/>
        <end position="34"/>
    </location>
</feature>
<keyword evidence="3" id="KW-0378">Hydrolase</keyword>
<feature type="transmembrane region" description="Helical" evidence="1">
    <location>
        <begin position="236"/>
        <end position="255"/>
    </location>
</feature>
<gene>
    <name evidence="3" type="ORF">SAMN02745168_0744</name>
</gene>
<evidence type="ECO:0000259" key="2">
    <source>
        <dbReference type="Pfam" id="PF02517"/>
    </source>
</evidence>
<dbReference type="InterPro" id="IPR042150">
    <property type="entry name" value="MmRce1-like"/>
</dbReference>
<dbReference type="PANTHER" id="PTHR35797">
    <property type="entry name" value="PROTEASE-RELATED"/>
    <property type="match status" value="1"/>
</dbReference>